<comment type="caution">
    <text evidence="2">The sequence shown here is derived from an EMBL/GenBank/DDBJ whole genome shotgun (WGS) entry which is preliminary data.</text>
</comment>
<feature type="transmembrane region" description="Helical" evidence="1">
    <location>
        <begin position="25"/>
        <end position="42"/>
    </location>
</feature>
<feature type="non-terminal residue" evidence="2">
    <location>
        <position position="1"/>
    </location>
</feature>
<evidence type="ECO:0000256" key="1">
    <source>
        <dbReference type="SAM" id="Phobius"/>
    </source>
</evidence>
<dbReference type="Proteomes" id="UP000266634">
    <property type="component" value="Unassembled WGS sequence"/>
</dbReference>
<protein>
    <submittedName>
        <fullName evidence="2">Uncharacterized protein</fullName>
    </submittedName>
</protein>
<feature type="transmembrane region" description="Helical" evidence="1">
    <location>
        <begin position="54"/>
        <end position="72"/>
    </location>
</feature>
<dbReference type="EMBL" id="QWEA01001672">
    <property type="protein sequence ID" value="RII97252.1"/>
    <property type="molecule type" value="Genomic_DNA"/>
</dbReference>
<feature type="transmembrane region" description="Helical" evidence="1">
    <location>
        <begin position="92"/>
        <end position="111"/>
    </location>
</feature>
<evidence type="ECO:0000313" key="2">
    <source>
        <dbReference type="EMBL" id="RII97252.1"/>
    </source>
</evidence>
<gene>
    <name evidence="2" type="ORF">DZF93_20275</name>
</gene>
<name>A0A399NSX1_9MICO</name>
<proteinExistence type="predicted"/>
<organism evidence="2 3">
    <name type="scientific">Clavibacter michiganensis subsp. insidiosus</name>
    <dbReference type="NCBI Taxonomy" id="33014"/>
    <lineage>
        <taxon>Bacteria</taxon>
        <taxon>Bacillati</taxon>
        <taxon>Actinomycetota</taxon>
        <taxon>Actinomycetes</taxon>
        <taxon>Micrococcales</taxon>
        <taxon>Microbacteriaceae</taxon>
        <taxon>Clavibacter</taxon>
    </lineage>
</organism>
<evidence type="ECO:0000313" key="3">
    <source>
        <dbReference type="Proteomes" id="UP000266634"/>
    </source>
</evidence>
<keyword evidence="1" id="KW-0812">Transmembrane</keyword>
<accession>A0A399NSX1</accession>
<keyword evidence="1" id="KW-0472">Membrane</keyword>
<dbReference type="AlphaFoldDB" id="A0A399NSX1"/>
<feature type="non-terminal residue" evidence="2">
    <location>
        <position position="117"/>
    </location>
</feature>
<sequence>PVALLLSAVAVLVASTPPGSRARRHVGWIALVLGSAALWVALGRGRVDAVEPYVLPPAGVMLVVAALLHRGFPGHRRDASSVPGRASGAATVLLGALLLAALPTAVASWTGTPVRAL</sequence>
<reference evidence="2 3" key="1">
    <citation type="submission" date="2018-08" db="EMBL/GenBank/DDBJ databases">
        <title>Genome Sequence of Clavibacter michiganensis Subspecies type strains, and the Atypical Peach-Colored Strains Isolated from Tomato.</title>
        <authorList>
            <person name="Osdaghi E."/>
            <person name="Portier P."/>
            <person name="Briand M."/>
            <person name="Jacques M.-A."/>
        </authorList>
    </citation>
    <scope>NUCLEOTIDE SEQUENCE [LARGE SCALE GENOMIC DNA]</scope>
    <source>
        <strain evidence="2 3">CFBP 6488</strain>
    </source>
</reference>
<keyword evidence="1" id="KW-1133">Transmembrane helix</keyword>